<dbReference type="EMBL" id="GL349502">
    <property type="protein sequence ID" value="KNC55718.1"/>
    <property type="molecule type" value="Genomic_DNA"/>
</dbReference>
<evidence type="ECO:0000256" key="1">
    <source>
        <dbReference type="ARBA" id="ARBA00000642"/>
    </source>
</evidence>
<evidence type="ECO:0000256" key="7">
    <source>
        <dbReference type="ARBA" id="ARBA00022741"/>
    </source>
</evidence>
<dbReference type="OrthoDB" id="275353at2759"/>
<dbReference type="UniPathway" id="UPA00109">
    <property type="reaction ID" value="UER00185"/>
</dbReference>
<name>A0A0L0DW25_THETB</name>
<comment type="catalytic activity">
    <reaction evidence="1 13">
        <text>(2R)-3-phosphoglycerate + ATP = (2R)-3-phospho-glyceroyl phosphate + ADP</text>
        <dbReference type="Rhea" id="RHEA:14801"/>
        <dbReference type="ChEBI" id="CHEBI:30616"/>
        <dbReference type="ChEBI" id="CHEBI:57604"/>
        <dbReference type="ChEBI" id="CHEBI:58272"/>
        <dbReference type="ChEBI" id="CHEBI:456216"/>
        <dbReference type="EC" id="2.7.2.3"/>
    </reaction>
</comment>
<dbReference type="GO" id="GO:0004618">
    <property type="term" value="F:phosphoglycerate kinase activity"/>
    <property type="evidence" value="ECO:0007669"/>
    <property type="project" value="UniProtKB-EC"/>
</dbReference>
<feature type="binding site" evidence="12">
    <location>
        <begin position="317"/>
        <end position="320"/>
    </location>
    <ligand>
        <name>ATP</name>
        <dbReference type="ChEBI" id="CHEBI:30616"/>
    </ligand>
</feature>
<keyword evidence="7" id="KW-0547">Nucleotide-binding</keyword>
<evidence type="ECO:0000313" key="16">
    <source>
        <dbReference type="Proteomes" id="UP000054408"/>
    </source>
</evidence>
<dbReference type="InterPro" id="IPR001576">
    <property type="entry name" value="Phosphoglycerate_kinase"/>
</dbReference>
<dbReference type="GeneID" id="25569219"/>
<evidence type="ECO:0000256" key="12">
    <source>
        <dbReference type="PIRSR" id="PIRSR000724-2"/>
    </source>
</evidence>
<dbReference type="AlphaFoldDB" id="A0A0L0DW25"/>
<evidence type="ECO:0000256" key="8">
    <source>
        <dbReference type="ARBA" id="ARBA00022777"/>
    </source>
</evidence>
<comment type="cofactor">
    <cofactor evidence="2">
        <name>Mg(2+)</name>
        <dbReference type="ChEBI" id="CHEBI:18420"/>
    </cofactor>
</comment>
<dbReference type="PIRSF" id="PIRSF000724">
    <property type="entry name" value="Pgk"/>
    <property type="match status" value="1"/>
</dbReference>
<dbReference type="PRINTS" id="PR00477">
    <property type="entry name" value="PHGLYCKINASE"/>
</dbReference>
<evidence type="ECO:0000256" key="11">
    <source>
        <dbReference type="ARBA" id="ARBA00023152"/>
    </source>
</evidence>
<accession>A0A0L0DW25</accession>
<dbReference type="PANTHER" id="PTHR11406">
    <property type="entry name" value="PHOSPHOGLYCERATE KINASE"/>
    <property type="match status" value="1"/>
</dbReference>
<comment type="subunit">
    <text evidence="14">Monomer.</text>
</comment>
<dbReference type="InterPro" id="IPR036043">
    <property type="entry name" value="Phosphoglycerate_kinase_sf"/>
</dbReference>
<sequence>MPTISDPTRLLAALPTLRLLTEAQARITLVSHLELASLLAGEAKVSFANASSCVSAEAATARDRLGPGEIVVLENTRLHPGETVNEPAFAAALAHGADLYVGDAFGAAHRAHGSTVGAAAAARHAVAGLCMEDELAALLPLVDKPPKPFTAILGGAKVSSKLPLIRALLPRVDTLIVGGGMAYTLLAAQGVPVGNSLVERELLADAASLVDDAAAAGVSLVLPCDAAIAESISAATVGDVVDLAPGAGIPDGAMGLDIGPASLDLFAAALKGSQAVLWNGPMGLFESPPFATGTAGLARLLADLRSDDPSVVTVVGGGDSVAAVAEQNLTSAFSHVSTGGGATLELLQGIELPGVAVLSK</sequence>
<evidence type="ECO:0000256" key="4">
    <source>
        <dbReference type="ARBA" id="ARBA00008982"/>
    </source>
</evidence>
<dbReference type="eggNOG" id="KOG1367">
    <property type="taxonomic scope" value="Eukaryota"/>
</dbReference>
<keyword evidence="10" id="KW-0460">Magnesium</keyword>
<dbReference type="Gene3D" id="3.40.50.1260">
    <property type="entry name" value="Phosphoglycerate kinase, N-terminal domain"/>
    <property type="match status" value="2"/>
</dbReference>
<gene>
    <name evidence="15" type="ORF">AMSG_11180</name>
</gene>
<comment type="similarity">
    <text evidence="4 13">Belongs to the phosphoglycerate kinase family.</text>
</comment>
<organism evidence="15 16">
    <name type="scientific">Thecamonas trahens ATCC 50062</name>
    <dbReference type="NCBI Taxonomy" id="461836"/>
    <lineage>
        <taxon>Eukaryota</taxon>
        <taxon>Apusozoa</taxon>
        <taxon>Apusomonadida</taxon>
        <taxon>Apusomonadidae</taxon>
        <taxon>Thecamonas</taxon>
    </lineage>
</organism>
<dbReference type="Proteomes" id="UP000054408">
    <property type="component" value="Unassembled WGS sequence"/>
</dbReference>
<dbReference type="SUPFAM" id="SSF53748">
    <property type="entry name" value="Phosphoglycerate kinase"/>
    <property type="match status" value="1"/>
</dbReference>
<dbReference type="InterPro" id="IPR015824">
    <property type="entry name" value="Phosphoglycerate_kinase_N"/>
</dbReference>
<dbReference type="PANTHER" id="PTHR11406:SF23">
    <property type="entry name" value="PHOSPHOGLYCERATE KINASE 1, CHLOROPLASTIC-RELATED"/>
    <property type="match status" value="1"/>
</dbReference>
<dbReference type="Pfam" id="PF00162">
    <property type="entry name" value="PGK"/>
    <property type="match status" value="1"/>
</dbReference>
<feature type="binding site" evidence="12">
    <location>
        <position position="255"/>
    </location>
    <ligand>
        <name>ATP</name>
        <dbReference type="ChEBI" id="CHEBI:30616"/>
    </ligand>
</feature>
<keyword evidence="6 13" id="KW-0808">Transferase</keyword>
<protein>
    <recommendedName>
        <fullName evidence="5 13">Phosphoglycerate kinase</fullName>
        <ecNumber evidence="5 13">2.7.2.3</ecNumber>
    </recommendedName>
</protein>
<feature type="binding site" evidence="12">
    <location>
        <position position="286"/>
    </location>
    <ligand>
        <name>ATP</name>
        <dbReference type="ChEBI" id="CHEBI:30616"/>
    </ligand>
</feature>
<evidence type="ECO:0000256" key="9">
    <source>
        <dbReference type="ARBA" id="ARBA00022840"/>
    </source>
</evidence>
<evidence type="ECO:0000256" key="6">
    <source>
        <dbReference type="ARBA" id="ARBA00022679"/>
    </source>
</evidence>
<dbReference type="GO" id="GO:0005524">
    <property type="term" value="F:ATP binding"/>
    <property type="evidence" value="ECO:0007669"/>
    <property type="project" value="UniProtKB-KW"/>
</dbReference>
<evidence type="ECO:0000256" key="2">
    <source>
        <dbReference type="ARBA" id="ARBA00001946"/>
    </source>
</evidence>
<evidence type="ECO:0000256" key="13">
    <source>
        <dbReference type="RuleBase" id="RU000532"/>
    </source>
</evidence>
<proteinExistence type="inferred from homology"/>
<dbReference type="GO" id="GO:0006096">
    <property type="term" value="P:glycolytic process"/>
    <property type="evidence" value="ECO:0007669"/>
    <property type="project" value="UniProtKB-UniPathway"/>
</dbReference>
<feature type="binding site" evidence="12">
    <location>
        <position position="161"/>
    </location>
    <ligand>
        <name>ATP</name>
        <dbReference type="ChEBI" id="CHEBI:30616"/>
    </ligand>
</feature>
<keyword evidence="16" id="KW-1185">Reference proteome</keyword>
<dbReference type="GO" id="GO:0005829">
    <property type="term" value="C:cytosol"/>
    <property type="evidence" value="ECO:0007669"/>
    <property type="project" value="TreeGrafter"/>
</dbReference>
<comment type="pathway">
    <text evidence="3 13">Carbohydrate degradation; glycolysis; pyruvate from D-glyceraldehyde 3-phosphate: step 2/5.</text>
</comment>
<keyword evidence="9 12" id="KW-0067">ATP-binding</keyword>
<keyword evidence="11" id="KW-0324">Glycolysis</keyword>
<dbReference type="EC" id="2.7.2.3" evidence="5 13"/>
<reference evidence="15 16" key="1">
    <citation type="submission" date="2010-05" db="EMBL/GenBank/DDBJ databases">
        <title>The Genome Sequence of Thecamonas trahens ATCC 50062.</title>
        <authorList>
            <consortium name="The Broad Institute Genome Sequencing Platform"/>
            <person name="Russ C."/>
            <person name="Cuomo C."/>
            <person name="Shea T."/>
            <person name="Young S.K."/>
            <person name="Zeng Q."/>
            <person name="Koehrsen M."/>
            <person name="Haas B."/>
            <person name="Borodovsky M."/>
            <person name="Guigo R."/>
            <person name="Alvarado L."/>
            <person name="Berlin A."/>
            <person name="Bochicchio J."/>
            <person name="Borenstein D."/>
            <person name="Chapman S."/>
            <person name="Chen Z."/>
            <person name="Freedman E."/>
            <person name="Gellesch M."/>
            <person name="Goldberg J."/>
            <person name="Griggs A."/>
            <person name="Gujja S."/>
            <person name="Heilman E."/>
            <person name="Heiman D."/>
            <person name="Hepburn T."/>
            <person name="Howarth C."/>
            <person name="Jen D."/>
            <person name="Larson L."/>
            <person name="Mehta T."/>
            <person name="Park D."/>
            <person name="Pearson M."/>
            <person name="Roberts A."/>
            <person name="Saif S."/>
            <person name="Shenoy N."/>
            <person name="Sisk P."/>
            <person name="Stolte C."/>
            <person name="Sykes S."/>
            <person name="Thomson T."/>
            <person name="Walk T."/>
            <person name="White J."/>
            <person name="Yandava C."/>
            <person name="Burger G."/>
            <person name="Gray M.W."/>
            <person name="Holland P.W.H."/>
            <person name="King N."/>
            <person name="Lang F.B.F."/>
            <person name="Roger A.J."/>
            <person name="Ruiz-Trillo I."/>
            <person name="Lander E."/>
            <person name="Nusbaum C."/>
        </authorList>
    </citation>
    <scope>NUCLEOTIDE SEQUENCE [LARGE SCALE GENOMIC DNA]</scope>
    <source>
        <strain evidence="15 16">ATCC 50062</strain>
    </source>
</reference>
<dbReference type="OMA" id="ADDCIND"/>
<dbReference type="GO" id="GO:0006094">
    <property type="term" value="P:gluconeogenesis"/>
    <property type="evidence" value="ECO:0007669"/>
    <property type="project" value="TreeGrafter"/>
</dbReference>
<evidence type="ECO:0000313" key="15">
    <source>
        <dbReference type="EMBL" id="KNC55718.1"/>
    </source>
</evidence>
<dbReference type="GO" id="GO:0043531">
    <property type="term" value="F:ADP binding"/>
    <property type="evidence" value="ECO:0007669"/>
    <property type="project" value="TreeGrafter"/>
</dbReference>
<dbReference type="STRING" id="461836.A0A0L0DW25"/>
<dbReference type="FunFam" id="3.40.50.1260:FF:000031">
    <property type="entry name" value="Phosphoglycerate kinase 1"/>
    <property type="match status" value="1"/>
</dbReference>
<keyword evidence="8 13" id="KW-0418">Kinase</keyword>
<evidence type="ECO:0000256" key="14">
    <source>
        <dbReference type="RuleBase" id="RU000696"/>
    </source>
</evidence>
<evidence type="ECO:0000256" key="3">
    <source>
        <dbReference type="ARBA" id="ARBA00004838"/>
    </source>
</evidence>
<evidence type="ECO:0000256" key="10">
    <source>
        <dbReference type="ARBA" id="ARBA00022842"/>
    </source>
</evidence>
<dbReference type="RefSeq" id="XP_013752926.1">
    <property type="nucleotide sequence ID" value="XM_013897472.1"/>
</dbReference>
<evidence type="ECO:0000256" key="5">
    <source>
        <dbReference type="ARBA" id="ARBA00013061"/>
    </source>
</evidence>